<protein>
    <recommendedName>
        <fullName evidence="2">EF-hand domain-containing protein</fullName>
    </recommendedName>
</protein>
<feature type="domain" description="EF-hand" evidence="2">
    <location>
        <begin position="44"/>
        <end position="79"/>
    </location>
</feature>
<keyword evidence="4" id="KW-1185">Reference proteome</keyword>
<evidence type="ECO:0000256" key="1">
    <source>
        <dbReference type="ARBA" id="ARBA00022737"/>
    </source>
</evidence>
<dbReference type="Gene3D" id="1.10.238.10">
    <property type="entry name" value="EF-hand"/>
    <property type="match status" value="1"/>
</dbReference>
<sequence>MLTLWNGSAPTEERLDEMLSDVCGVPLNLTLFLTLFAQKLQDVDPPETINNAFQCMDIENSGTVDAQDLRVWLVTKGEPRLTDAEVDEIFSRMTIKDGRLEYDAFTKMLQNKKS</sequence>
<evidence type="ECO:0000313" key="3">
    <source>
        <dbReference type="EnsemblMetazoa" id="AMIN008003-PA"/>
    </source>
</evidence>
<dbReference type="InterPro" id="IPR011992">
    <property type="entry name" value="EF-hand-dom_pair"/>
</dbReference>
<dbReference type="FunFam" id="1.10.238.10:FF:000001">
    <property type="entry name" value="Calmodulin 1"/>
    <property type="match status" value="1"/>
</dbReference>
<reference evidence="4" key="1">
    <citation type="submission" date="2013-03" db="EMBL/GenBank/DDBJ databases">
        <title>The Genome Sequence of Anopheles minimus MINIMUS1.</title>
        <authorList>
            <consortium name="The Broad Institute Genomics Platform"/>
            <person name="Neafsey D.E."/>
            <person name="Walton C."/>
            <person name="Walker B."/>
            <person name="Young S.K."/>
            <person name="Zeng Q."/>
            <person name="Gargeya S."/>
            <person name="Fitzgerald M."/>
            <person name="Haas B."/>
            <person name="Abouelleil A."/>
            <person name="Allen A.W."/>
            <person name="Alvarado L."/>
            <person name="Arachchi H.M."/>
            <person name="Berlin A.M."/>
            <person name="Chapman S.B."/>
            <person name="Gainer-Dewar J."/>
            <person name="Goldberg J."/>
            <person name="Griggs A."/>
            <person name="Gujja S."/>
            <person name="Hansen M."/>
            <person name="Howarth C."/>
            <person name="Imamovic A."/>
            <person name="Ireland A."/>
            <person name="Larimer J."/>
            <person name="McCowan C."/>
            <person name="Murphy C."/>
            <person name="Pearson M."/>
            <person name="Poon T.W."/>
            <person name="Priest M."/>
            <person name="Roberts A."/>
            <person name="Saif S."/>
            <person name="Shea T."/>
            <person name="Sisk P."/>
            <person name="Sykes S."/>
            <person name="Wortman J."/>
            <person name="Nusbaum C."/>
            <person name="Birren B."/>
        </authorList>
    </citation>
    <scope>NUCLEOTIDE SEQUENCE [LARGE SCALE GENOMIC DNA]</scope>
    <source>
        <strain evidence="4">MINIMUS1</strain>
    </source>
</reference>
<organism evidence="3 4">
    <name type="scientific">Anopheles minimus</name>
    <dbReference type="NCBI Taxonomy" id="112268"/>
    <lineage>
        <taxon>Eukaryota</taxon>
        <taxon>Metazoa</taxon>
        <taxon>Ecdysozoa</taxon>
        <taxon>Arthropoda</taxon>
        <taxon>Hexapoda</taxon>
        <taxon>Insecta</taxon>
        <taxon>Pterygota</taxon>
        <taxon>Neoptera</taxon>
        <taxon>Endopterygota</taxon>
        <taxon>Diptera</taxon>
        <taxon>Nematocera</taxon>
        <taxon>Culicoidea</taxon>
        <taxon>Culicidae</taxon>
        <taxon>Anophelinae</taxon>
        <taxon>Anopheles</taxon>
    </lineage>
</organism>
<dbReference type="SUPFAM" id="SSF47473">
    <property type="entry name" value="EF-hand"/>
    <property type="match status" value="1"/>
</dbReference>
<proteinExistence type="predicted"/>
<name>A0A182WCC3_9DIPT</name>
<dbReference type="GO" id="GO:0005509">
    <property type="term" value="F:calcium ion binding"/>
    <property type="evidence" value="ECO:0007669"/>
    <property type="project" value="InterPro"/>
</dbReference>
<dbReference type="InterPro" id="IPR050403">
    <property type="entry name" value="Myosin_RLC"/>
</dbReference>
<reference evidence="3" key="2">
    <citation type="submission" date="2020-05" db="UniProtKB">
        <authorList>
            <consortium name="EnsemblMetazoa"/>
        </authorList>
    </citation>
    <scope>IDENTIFICATION</scope>
    <source>
        <strain evidence="3">MINIMUS1</strain>
    </source>
</reference>
<dbReference type="AlphaFoldDB" id="A0A182WCC3"/>
<dbReference type="Proteomes" id="UP000075920">
    <property type="component" value="Unassembled WGS sequence"/>
</dbReference>
<dbReference type="VEuPathDB" id="VectorBase:AMIN008003"/>
<evidence type="ECO:0000313" key="4">
    <source>
        <dbReference type="Proteomes" id="UP000075920"/>
    </source>
</evidence>
<dbReference type="InterPro" id="IPR002048">
    <property type="entry name" value="EF_hand_dom"/>
</dbReference>
<dbReference type="PANTHER" id="PTHR23049">
    <property type="entry name" value="MYOSIN REGULATORY LIGHT CHAIN 2"/>
    <property type="match status" value="1"/>
</dbReference>
<keyword evidence="1" id="KW-0677">Repeat</keyword>
<dbReference type="STRING" id="112268.A0A182WCC3"/>
<dbReference type="PROSITE" id="PS50222">
    <property type="entry name" value="EF_HAND_2"/>
    <property type="match status" value="1"/>
</dbReference>
<accession>A0A182WCC3</accession>
<evidence type="ECO:0000259" key="2">
    <source>
        <dbReference type="PROSITE" id="PS50222"/>
    </source>
</evidence>
<dbReference type="EnsemblMetazoa" id="AMIN008003-RA">
    <property type="protein sequence ID" value="AMIN008003-PA"/>
    <property type="gene ID" value="AMIN008003"/>
</dbReference>